<dbReference type="EC" id="1.14.15.46" evidence="11"/>
<dbReference type="InParanoid" id="W4K0X1"/>
<dbReference type="GO" id="GO:0016712">
    <property type="term" value="F:oxidoreductase activity, acting on paired donors, with incorporation or reduction of molecular oxygen, reduced flavin or flavoprotein as one donor, and incorporation of one atom of oxygen"/>
    <property type="evidence" value="ECO:0007669"/>
    <property type="project" value="UniProtKB-UniRule"/>
</dbReference>
<protein>
    <recommendedName>
        <fullName evidence="11">Ubiquinone biosynthesis monooxygenase COQ6, mitochondrial</fullName>
        <ecNumber evidence="11">1.14.15.45</ecNumber>
    </recommendedName>
    <alternativeName>
        <fullName evidence="11">2-methoxy-6-polyprenolphenol 4-hydroxylase</fullName>
        <ecNumber evidence="11">1.14.15.46</ecNumber>
    </alternativeName>
</protein>
<reference evidence="13 14" key="1">
    <citation type="journal article" date="2012" name="New Phytol.">
        <title>Insight into trade-off between wood decay and parasitism from the genome of a fungal forest pathogen.</title>
        <authorList>
            <person name="Olson A."/>
            <person name="Aerts A."/>
            <person name="Asiegbu F."/>
            <person name="Belbahri L."/>
            <person name="Bouzid O."/>
            <person name="Broberg A."/>
            <person name="Canback B."/>
            <person name="Coutinho P.M."/>
            <person name="Cullen D."/>
            <person name="Dalman K."/>
            <person name="Deflorio G."/>
            <person name="van Diepen L.T."/>
            <person name="Dunand C."/>
            <person name="Duplessis S."/>
            <person name="Durling M."/>
            <person name="Gonthier P."/>
            <person name="Grimwood J."/>
            <person name="Fossdal C.G."/>
            <person name="Hansson D."/>
            <person name="Henrissat B."/>
            <person name="Hietala A."/>
            <person name="Himmelstrand K."/>
            <person name="Hoffmeister D."/>
            <person name="Hogberg N."/>
            <person name="James T.Y."/>
            <person name="Karlsson M."/>
            <person name="Kohler A."/>
            <person name="Kues U."/>
            <person name="Lee Y.H."/>
            <person name="Lin Y.C."/>
            <person name="Lind M."/>
            <person name="Lindquist E."/>
            <person name="Lombard V."/>
            <person name="Lucas S."/>
            <person name="Lunden K."/>
            <person name="Morin E."/>
            <person name="Murat C."/>
            <person name="Park J."/>
            <person name="Raffaello T."/>
            <person name="Rouze P."/>
            <person name="Salamov A."/>
            <person name="Schmutz J."/>
            <person name="Solheim H."/>
            <person name="Stahlberg J."/>
            <person name="Velez H."/>
            <person name="de Vries R.P."/>
            <person name="Wiebenga A."/>
            <person name="Woodward S."/>
            <person name="Yakovlev I."/>
            <person name="Garbelotto M."/>
            <person name="Martin F."/>
            <person name="Grigoriev I.V."/>
            <person name="Stenlid J."/>
        </authorList>
    </citation>
    <scope>NUCLEOTIDE SEQUENCE [LARGE SCALE GENOMIC DNA]</scope>
    <source>
        <strain evidence="13 14">TC 32-1</strain>
    </source>
</reference>
<evidence type="ECO:0000256" key="4">
    <source>
        <dbReference type="ARBA" id="ARBA00022688"/>
    </source>
</evidence>
<evidence type="ECO:0000256" key="2">
    <source>
        <dbReference type="ARBA" id="ARBA00005349"/>
    </source>
</evidence>
<feature type="domain" description="FAD-binding" evidence="12">
    <location>
        <begin position="38"/>
        <end position="258"/>
    </location>
</feature>
<evidence type="ECO:0000256" key="6">
    <source>
        <dbReference type="ARBA" id="ARBA00022827"/>
    </source>
</evidence>
<keyword evidence="9 11" id="KW-0496">Mitochondrion</keyword>
<keyword evidence="14" id="KW-1185">Reference proteome</keyword>
<comment type="subcellular location">
    <subcellularLocation>
        <location evidence="11">Mitochondrion inner membrane</location>
        <topology evidence="11">Peripheral membrane protein</topology>
        <orientation evidence="11">Matrix side</orientation>
    </subcellularLocation>
</comment>
<dbReference type="Proteomes" id="UP000030671">
    <property type="component" value="Unassembled WGS sequence"/>
</dbReference>
<evidence type="ECO:0000259" key="12">
    <source>
        <dbReference type="Pfam" id="PF01494"/>
    </source>
</evidence>
<dbReference type="GO" id="GO:0071949">
    <property type="term" value="F:FAD binding"/>
    <property type="evidence" value="ECO:0007669"/>
    <property type="project" value="InterPro"/>
</dbReference>
<dbReference type="HOGENOM" id="CLU_009665_8_0_1"/>
<dbReference type="HAMAP" id="MF_03193">
    <property type="entry name" value="COQ6_monooxygenase"/>
    <property type="match status" value="1"/>
</dbReference>
<dbReference type="InterPro" id="IPR000689">
    <property type="entry name" value="UbQ_mOase_COQ6"/>
</dbReference>
<keyword evidence="6 11" id="KW-0274">FAD</keyword>
<comment type="similarity">
    <text evidence="2 11">Belongs to the UbiH/COQ6 family.</text>
</comment>
<dbReference type="InterPro" id="IPR036188">
    <property type="entry name" value="FAD/NAD-bd_sf"/>
</dbReference>
<comment type="subunit">
    <text evidence="11">Component of a multi-subunit COQ enzyme complex, composed of at least COQ3, COQ4, COQ5, COQ6, COQ7 and COQ9.</text>
</comment>
<dbReference type="PANTHER" id="PTHR43876:SF7">
    <property type="entry name" value="UBIQUINONE BIOSYNTHESIS MONOOXYGENASE COQ6, MITOCHONDRIAL"/>
    <property type="match status" value="1"/>
</dbReference>
<dbReference type="PROSITE" id="PS01304">
    <property type="entry name" value="UBIH"/>
    <property type="match status" value="1"/>
</dbReference>
<keyword evidence="3 11" id="KW-0285">Flavoprotein</keyword>
<gene>
    <name evidence="11" type="primary">COQ6</name>
    <name evidence="13" type="ORF">HETIRDRAFT_478045</name>
</gene>
<dbReference type="InterPro" id="IPR051205">
    <property type="entry name" value="UbiH/COQ6_monooxygenase"/>
</dbReference>
<dbReference type="InterPro" id="IPR018168">
    <property type="entry name" value="Ubi_Hdrlase_CS"/>
</dbReference>
<evidence type="ECO:0000313" key="14">
    <source>
        <dbReference type="Proteomes" id="UP000030671"/>
    </source>
</evidence>
<comment type="pathway">
    <text evidence="11">Cofactor biosynthesis; ubiquinone biosynthesis.</text>
</comment>
<evidence type="ECO:0000256" key="5">
    <source>
        <dbReference type="ARBA" id="ARBA00022792"/>
    </source>
</evidence>
<keyword evidence="5 11" id="KW-0999">Mitochondrion inner membrane</keyword>
<dbReference type="GO" id="GO:0106364">
    <property type="term" value="F:4-hydroxy-3-all-trans-polyprenylbenzoate oxygenase activity"/>
    <property type="evidence" value="ECO:0007669"/>
    <property type="project" value="UniProtKB-EC"/>
</dbReference>
<dbReference type="OrthoDB" id="683240at2759"/>
<keyword evidence="4 11" id="KW-0831">Ubiquinone biosynthesis</keyword>
<evidence type="ECO:0000256" key="7">
    <source>
        <dbReference type="ARBA" id="ARBA00023002"/>
    </source>
</evidence>
<dbReference type="EMBL" id="KI925461">
    <property type="protein sequence ID" value="ETW78766.1"/>
    <property type="molecule type" value="Genomic_DNA"/>
</dbReference>
<dbReference type="AlphaFoldDB" id="W4K0X1"/>
<comment type="catalytic activity">
    <reaction evidence="11">
        <text>a 2-methoxy-6-(all-trans-polyprenyl)phenol + 2 reduced [2Fe-2S]-[ferredoxin] + O2 + 2 H(+) = a 2-methoxy-6-(all-trans-polyprenyl)benzene-1,4-diol + 2 oxidized [2Fe-2S]-[ferredoxin] + H2O</text>
        <dbReference type="Rhea" id="RHEA:81183"/>
        <dbReference type="Rhea" id="RHEA-COMP:9551"/>
        <dbReference type="Rhea" id="RHEA-COMP:10000"/>
        <dbReference type="Rhea" id="RHEA-COMP:10001"/>
        <dbReference type="Rhea" id="RHEA-COMP:10858"/>
        <dbReference type="ChEBI" id="CHEBI:15377"/>
        <dbReference type="ChEBI" id="CHEBI:15378"/>
        <dbReference type="ChEBI" id="CHEBI:15379"/>
        <dbReference type="ChEBI" id="CHEBI:33737"/>
        <dbReference type="ChEBI" id="CHEBI:33738"/>
        <dbReference type="ChEBI" id="CHEBI:62731"/>
        <dbReference type="ChEBI" id="CHEBI:84166"/>
        <dbReference type="EC" id="1.14.15.46"/>
    </reaction>
</comment>
<evidence type="ECO:0000256" key="8">
    <source>
        <dbReference type="ARBA" id="ARBA00023033"/>
    </source>
</evidence>
<accession>W4K0X1</accession>
<dbReference type="InterPro" id="IPR002938">
    <property type="entry name" value="FAD-bd"/>
</dbReference>
<dbReference type="GO" id="GO:0120538">
    <property type="term" value="F:2-methoxy-6-polyprenolphenol 4-hydroxylase activity"/>
    <property type="evidence" value="ECO:0007669"/>
    <property type="project" value="UniProtKB-EC"/>
</dbReference>
<dbReference type="EC" id="1.14.15.45" evidence="11"/>
<dbReference type="UniPathway" id="UPA00232"/>
<feature type="domain" description="FAD-binding" evidence="12">
    <location>
        <begin position="422"/>
        <end position="478"/>
    </location>
</feature>
<dbReference type="KEGG" id="hir:HETIRDRAFT_478045"/>
<sequence>MLRSTRLLSSPRHQLCSACSVSRRLLSDASSSKPTPQDCDVVIVGGGPAGLALASALAASEAARSTLKVALVEASDLGKVRHWTMPMDTFSNRVSSLTNASQGFLQDDNSMNKSYEDIGVWDQVETDRTCPIEDMQVWDGVSDARINFNSIEMGLGRAIGTPQMARLTENLNLQRALLRHIGGNPATQLLDKTKVHSISRDEHEGGGWPLVYLSDGRVLRARLLVGADGFNSPVRAYAGIQSYGWNYPTHAIVATLLHSPRSFMPNTTAYQRFLPTGPIAFLPLSPTASSLVWSTTPSLAAALVKSDPVVLMRMINAAFRLPEVSIRYIHGRILEAQQSDKLLTAEEIIDEIAWRERSHNIDGHSAHASASVDLSSINVGVPPIGAELLPPLVEGIQSGTVASFPLRFNHAESYIGEGPGARTILVGDAAHTVHPLAGQGLNLGLADVKCLARCIETAILRGGDIGSHTALAPYARERYFENHKMMSMVDKLHKLYSTTFEPVVWARSVGVEVLNELDTLKAAIMMSAGASARDTQARGGASAWNFTASLFETMAGSARFAEVAGAGLRATAIGALQQFARAATQSQQSGHSGR</sequence>
<dbReference type="PANTHER" id="PTHR43876">
    <property type="entry name" value="UBIQUINONE BIOSYNTHESIS MONOOXYGENASE COQ6, MITOCHONDRIAL"/>
    <property type="match status" value="1"/>
</dbReference>
<comment type="catalytic activity">
    <reaction evidence="11">
        <text>a 4-hydroxy-3-(all-trans-polyprenyl)benzoate + 2 reduced [2Fe-2S]-[ferredoxin] + O2 + 2 H(+) = a 3,4-dihydroxy-5-(all-trans-polyprenyl)benzoate + 2 oxidized [2Fe-2S]-[ferredoxin] + H2O</text>
        <dbReference type="Rhea" id="RHEA:81195"/>
        <dbReference type="Rhea" id="RHEA-COMP:9514"/>
        <dbReference type="Rhea" id="RHEA-COMP:10000"/>
        <dbReference type="Rhea" id="RHEA-COMP:10001"/>
        <dbReference type="Rhea" id="RHEA-COMP:10930"/>
        <dbReference type="ChEBI" id="CHEBI:15377"/>
        <dbReference type="ChEBI" id="CHEBI:15378"/>
        <dbReference type="ChEBI" id="CHEBI:15379"/>
        <dbReference type="ChEBI" id="CHEBI:33737"/>
        <dbReference type="ChEBI" id="CHEBI:33738"/>
        <dbReference type="ChEBI" id="CHEBI:64694"/>
        <dbReference type="ChEBI" id="CHEBI:78396"/>
        <dbReference type="EC" id="1.14.15.45"/>
    </reaction>
</comment>
<dbReference type="SUPFAM" id="SSF51905">
    <property type="entry name" value="FAD/NAD(P)-binding domain"/>
    <property type="match status" value="1"/>
</dbReference>
<evidence type="ECO:0000256" key="10">
    <source>
        <dbReference type="ARBA" id="ARBA00023136"/>
    </source>
</evidence>
<dbReference type="NCBIfam" id="TIGR01988">
    <property type="entry name" value="Ubi-OHases"/>
    <property type="match status" value="1"/>
</dbReference>
<name>W4K0X1_HETIT</name>
<comment type="cofactor">
    <cofactor evidence="1 11">
        <name>FAD</name>
        <dbReference type="ChEBI" id="CHEBI:57692"/>
    </cofactor>
</comment>
<dbReference type="GO" id="GO:0031314">
    <property type="term" value="C:extrinsic component of mitochondrial inner membrane"/>
    <property type="evidence" value="ECO:0007669"/>
    <property type="project" value="UniProtKB-UniRule"/>
</dbReference>
<dbReference type="FunFam" id="3.50.50.60:FF:000021">
    <property type="entry name" value="Ubiquinone biosynthesis monooxygenase COQ6"/>
    <property type="match status" value="1"/>
</dbReference>
<dbReference type="RefSeq" id="XP_009549077.1">
    <property type="nucleotide sequence ID" value="XM_009550782.1"/>
</dbReference>
<dbReference type="Gene3D" id="3.50.50.60">
    <property type="entry name" value="FAD/NAD(P)-binding domain"/>
    <property type="match status" value="2"/>
</dbReference>
<proteinExistence type="inferred from homology"/>
<evidence type="ECO:0000256" key="3">
    <source>
        <dbReference type="ARBA" id="ARBA00022630"/>
    </source>
</evidence>
<dbReference type="STRING" id="747525.W4K0X1"/>
<keyword evidence="7 11" id="KW-0560">Oxidoreductase</keyword>
<dbReference type="FunCoup" id="W4K0X1">
    <property type="interactions" value="288"/>
</dbReference>
<organism evidence="13 14">
    <name type="scientific">Heterobasidion irregulare (strain TC 32-1)</name>
    <dbReference type="NCBI Taxonomy" id="747525"/>
    <lineage>
        <taxon>Eukaryota</taxon>
        <taxon>Fungi</taxon>
        <taxon>Dikarya</taxon>
        <taxon>Basidiomycota</taxon>
        <taxon>Agaricomycotina</taxon>
        <taxon>Agaricomycetes</taxon>
        <taxon>Russulales</taxon>
        <taxon>Bondarzewiaceae</taxon>
        <taxon>Heterobasidion</taxon>
        <taxon>Heterobasidion annosum species complex</taxon>
    </lineage>
</organism>
<evidence type="ECO:0000256" key="11">
    <source>
        <dbReference type="HAMAP-Rule" id="MF_03193"/>
    </source>
</evidence>
<dbReference type="PRINTS" id="PR00420">
    <property type="entry name" value="RNGMNOXGNASE"/>
</dbReference>
<comment type="function">
    <text evidence="11">FAD-dependent monooxygenase required for two non-consecutive steps during ubiquinone biosynthesis. Required for the C5-ring hydroxylation during ubiquinone biosynthesis by catalyzing the hydroxylation of 4-hydroxy-3-(all-trans-polyprenyl)benzoic acid to 3,4-dihydroxy-5-(all-trans-polyprenyl)benzoic acid. Also acts downstream of coq4, for the C1-hydroxylation during ubiquinone biosynthesis by catalyzing the hydroxylation of 2-methoxy-6-(all-trans-polyprenyl)phenol to 2-methoxy-6-(all-trans-polyprenyl)benzene-1,4-diol. The electrons required for the hydroxylation reaction are funneled indirectly to coq6 from NADPH via a ferredoxin/ferredoxin reductase system.</text>
</comment>
<evidence type="ECO:0000256" key="1">
    <source>
        <dbReference type="ARBA" id="ARBA00001974"/>
    </source>
</evidence>
<evidence type="ECO:0000256" key="9">
    <source>
        <dbReference type="ARBA" id="ARBA00023128"/>
    </source>
</evidence>
<dbReference type="eggNOG" id="KOG3855">
    <property type="taxonomic scope" value="Eukaryota"/>
</dbReference>
<dbReference type="InterPro" id="IPR010971">
    <property type="entry name" value="UbiH/COQ6"/>
</dbReference>
<dbReference type="Pfam" id="PF01494">
    <property type="entry name" value="FAD_binding_3"/>
    <property type="match status" value="2"/>
</dbReference>
<keyword evidence="10 11" id="KW-0472">Membrane</keyword>
<dbReference type="GeneID" id="20677796"/>
<keyword evidence="8 11" id="KW-0503">Monooxygenase</keyword>
<evidence type="ECO:0000313" key="13">
    <source>
        <dbReference type="EMBL" id="ETW78766.1"/>
    </source>
</evidence>